<dbReference type="Proteomes" id="UP001239111">
    <property type="component" value="Chromosome 2"/>
</dbReference>
<organism evidence="1 2">
    <name type="scientific">Eretmocerus hayati</name>
    <dbReference type="NCBI Taxonomy" id="131215"/>
    <lineage>
        <taxon>Eukaryota</taxon>
        <taxon>Metazoa</taxon>
        <taxon>Ecdysozoa</taxon>
        <taxon>Arthropoda</taxon>
        <taxon>Hexapoda</taxon>
        <taxon>Insecta</taxon>
        <taxon>Pterygota</taxon>
        <taxon>Neoptera</taxon>
        <taxon>Endopterygota</taxon>
        <taxon>Hymenoptera</taxon>
        <taxon>Apocrita</taxon>
        <taxon>Proctotrupomorpha</taxon>
        <taxon>Chalcidoidea</taxon>
        <taxon>Aphelinidae</taxon>
        <taxon>Aphelininae</taxon>
        <taxon>Eretmocerus</taxon>
    </lineage>
</organism>
<gene>
    <name evidence="1" type="ORF">QAD02_016868</name>
</gene>
<proteinExistence type="predicted"/>
<keyword evidence="2" id="KW-1185">Reference proteome</keyword>
<dbReference type="EMBL" id="CM056742">
    <property type="protein sequence ID" value="KAJ8681081.1"/>
    <property type="molecule type" value="Genomic_DNA"/>
</dbReference>
<evidence type="ECO:0000313" key="1">
    <source>
        <dbReference type="EMBL" id="KAJ8681081.1"/>
    </source>
</evidence>
<name>A0ACC2PC89_9HYME</name>
<comment type="caution">
    <text evidence="1">The sequence shown here is derived from an EMBL/GenBank/DDBJ whole genome shotgun (WGS) entry which is preliminary data.</text>
</comment>
<evidence type="ECO:0000313" key="2">
    <source>
        <dbReference type="Proteomes" id="UP001239111"/>
    </source>
</evidence>
<reference evidence="1" key="1">
    <citation type="submission" date="2023-04" db="EMBL/GenBank/DDBJ databases">
        <title>A chromosome-level genome assembly of the parasitoid wasp Eretmocerus hayati.</title>
        <authorList>
            <person name="Zhong Y."/>
            <person name="Liu S."/>
            <person name="Liu Y."/>
        </authorList>
    </citation>
    <scope>NUCLEOTIDE SEQUENCE</scope>
    <source>
        <strain evidence="1">ZJU_SS_LIU_2023</strain>
    </source>
</reference>
<protein>
    <submittedName>
        <fullName evidence="1">Uncharacterized protein</fullName>
    </submittedName>
</protein>
<accession>A0ACC2PC89</accession>
<sequence>MSAVIAMTVFAFLQGQITIGATLPTIATTIDVCLVLALGFDGIGDPITQLDKERISQHEYRGKNEYLDVVLSHAINTQANDDSKKALNTENQNSPIPLQVTLTTEIGGENCNKNIPSKEGKDSFLVVEYIDPVERIRELSATTITSAVIAMTVFAFHQGFDGIADLITKLNKERISQNYGLVDYSELESNILSSIREGKPSKGKGEASTPLIRRLLEASLEGEIET</sequence>